<dbReference type="Pfam" id="PF02992">
    <property type="entry name" value="Transposase_21"/>
    <property type="match status" value="1"/>
</dbReference>
<organism evidence="1 2">
    <name type="scientific">Austropuccinia psidii MF-1</name>
    <dbReference type="NCBI Taxonomy" id="1389203"/>
    <lineage>
        <taxon>Eukaryota</taxon>
        <taxon>Fungi</taxon>
        <taxon>Dikarya</taxon>
        <taxon>Basidiomycota</taxon>
        <taxon>Pucciniomycotina</taxon>
        <taxon>Pucciniomycetes</taxon>
        <taxon>Pucciniales</taxon>
        <taxon>Sphaerophragmiaceae</taxon>
        <taxon>Austropuccinia</taxon>
    </lineage>
</organism>
<dbReference type="AlphaFoldDB" id="A0A9Q3BD09"/>
<accession>A0A9Q3BD09</accession>
<dbReference type="InterPro" id="IPR004242">
    <property type="entry name" value="Transposase_21"/>
</dbReference>
<comment type="caution">
    <text evidence="1">The sequence shown here is derived from an EMBL/GenBank/DDBJ whole genome shotgun (WGS) entry which is preliminary data.</text>
</comment>
<proteinExistence type="predicted"/>
<name>A0A9Q3BD09_9BASI</name>
<dbReference type="Proteomes" id="UP000765509">
    <property type="component" value="Unassembled WGS sequence"/>
</dbReference>
<keyword evidence="2" id="KW-1185">Reference proteome</keyword>
<evidence type="ECO:0000313" key="2">
    <source>
        <dbReference type="Proteomes" id="UP000765509"/>
    </source>
</evidence>
<protein>
    <submittedName>
        <fullName evidence="1">Uncharacterized protein</fullName>
    </submittedName>
</protein>
<reference evidence="1" key="1">
    <citation type="submission" date="2021-03" db="EMBL/GenBank/DDBJ databases">
        <title>Draft genome sequence of rust myrtle Austropuccinia psidii MF-1, a brazilian biotype.</title>
        <authorList>
            <person name="Quecine M.C."/>
            <person name="Pachon D.M.R."/>
            <person name="Bonatelli M.L."/>
            <person name="Correr F.H."/>
            <person name="Franceschini L.M."/>
            <person name="Leite T.F."/>
            <person name="Margarido G.R.A."/>
            <person name="Almeida C.A."/>
            <person name="Ferrarezi J.A."/>
            <person name="Labate C.A."/>
        </authorList>
    </citation>
    <scope>NUCLEOTIDE SEQUENCE</scope>
    <source>
        <strain evidence="1">MF-1</strain>
    </source>
</reference>
<sequence length="146" mass="16231">MGVISLTYLNIPPSLRNKTVYSLVFCIIPGPDSPNTTTISHILKPLVDGLLDLQHGIMIPTFQEKDGHLIFVQILPLVGDFVAVHKTAGFLSHSAKQFCPWCNSQLQNLHNLQIGSTRSGIEILESSKKWKNAKTMTQQEEIHKAT</sequence>
<dbReference type="OrthoDB" id="3039677at2759"/>
<dbReference type="EMBL" id="AVOT02000489">
    <property type="protein sequence ID" value="MBW0463124.1"/>
    <property type="molecule type" value="Genomic_DNA"/>
</dbReference>
<evidence type="ECO:0000313" key="1">
    <source>
        <dbReference type="EMBL" id="MBW0463124.1"/>
    </source>
</evidence>
<gene>
    <name evidence="1" type="ORF">O181_002839</name>
</gene>